<gene>
    <name evidence="8" type="primary">rnp4</name>
    <name evidence="9" type="ordered locus">Mzhil_1789</name>
</gene>
<organism evidence="9 10">
    <name type="scientific">Methanosalsum zhilinae (strain DSM 4017 / NBRC 107636 / OCM 62 / WeN5)</name>
    <name type="common">Methanohalophilus zhilinae</name>
    <dbReference type="NCBI Taxonomy" id="679901"/>
    <lineage>
        <taxon>Archaea</taxon>
        <taxon>Methanobacteriati</taxon>
        <taxon>Methanobacteriota</taxon>
        <taxon>Stenosarchaea group</taxon>
        <taxon>Methanomicrobia</taxon>
        <taxon>Methanosarcinales</taxon>
        <taxon>Methanosarcinaceae</taxon>
        <taxon>Methanosalsum</taxon>
    </lineage>
</organism>
<evidence type="ECO:0000256" key="8">
    <source>
        <dbReference type="HAMAP-Rule" id="MF_00757"/>
    </source>
</evidence>
<dbReference type="GO" id="GO:0030677">
    <property type="term" value="C:ribonuclease P complex"/>
    <property type="evidence" value="ECO:0007669"/>
    <property type="project" value="UniProtKB-UniRule"/>
</dbReference>
<comment type="function">
    <text evidence="8">Part of ribonuclease P, a protein complex that generates mature tRNA molecules by cleaving their 5'-ends.</text>
</comment>
<dbReference type="AlphaFoldDB" id="F7XQM5"/>
<sequence>MGRNRRKKKAIIRDLASQRIERLFKLAELEHASNPQRSNRYVSLARKIGMRHRVSIPSHLRRRVCRCCDTFLVPGSSSRIRLRRNYILITCLNCGRHMRFPYDLKLEDS</sequence>
<feature type="binding site" evidence="8">
    <location>
        <position position="68"/>
    </location>
    <ligand>
        <name>Zn(2+)</name>
        <dbReference type="ChEBI" id="CHEBI:29105"/>
    </ligand>
</feature>
<dbReference type="HAMAP" id="MF_00757">
    <property type="entry name" value="RNase_P_4"/>
    <property type="match status" value="1"/>
</dbReference>
<keyword evidence="4 8" id="KW-0479">Metal-binding</keyword>
<keyword evidence="2 8" id="KW-0819">tRNA processing</keyword>
<dbReference type="EC" id="3.1.26.5" evidence="8"/>
<dbReference type="PIRSF" id="PIRSF004878">
    <property type="entry name" value="RNase_P_4"/>
    <property type="match status" value="1"/>
</dbReference>
<dbReference type="InterPro" id="IPR016432">
    <property type="entry name" value="RNP4"/>
</dbReference>
<evidence type="ECO:0000256" key="4">
    <source>
        <dbReference type="ARBA" id="ARBA00022723"/>
    </source>
</evidence>
<reference evidence="9" key="1">
    <citation type="submission" date="2010-07" db="EMBL/GenBank/DDBJ databases">
        <title>The complete genome of Methanosalsum zhilinae DSM 4017.</title>
        <authorList>
            <consortium name="US DOE Joint Genome Institute (JGI-PGF)"/>
            <person name="Lucas S."/>
            <person name="Copeland A."/>
            <person name="Lapidus A."/>
            <person name="Glavina del Rio T."/>
            <person name="Dalin E."/>
            <person name="Tice H."/>
            <person name="Bruce D."/>
            <person name="Goodwin L."/>
            <person name="Pitluck S."/>
            <person name="Kyrpides N."/>
            <person name="Mavromatis K."/>
            <person name="Ovchinnikova G."/>
            <person name="Daligault H."/>
            <person name="Detter J.C."/>
            <person name="Han C."/>
            <person name="Tapia R."/>
            <person name="Larimer F."/>
            <person name="Land M."/>
            <person name="Hauser L."/>
            <person name="Markowitz V."/>
            <person name="Cheng J.-F."/>
            <person name="Hugenholtz P."/>
            <person name="Woyke T."/>
            <person name="Wu D."/>
            <person name="Spring S."/>
            <person name="Schueler E."/>
            <person name="Brambilla E."/>
            <person name="Klenk H.-P."/>
            <person name="Eisen J.A."/>
        </authorList>
    </citation>
    <scope>NUCLEOTIDE SEQUENCE</scope>
    <source>
        <strain evidence="9">DSM 4017</strain>
    </source>
</reference>
<dbReference type="Gene3D" id="1.20.5.420">
    <property type="entry name" value="Immunoglobulin FC, subunit C"/>
    <property type="match status" value="1"/>
</dbReference>
<proteinExistence type="inferred from homology"/>
<name>F7XQM5_METZD</name>
<feature type="binding site" evidence="8">
    <location>
        <position position="94"/>
    </location>
    <ligand>
        <name>Zn(2+)</name>
        <dbReference type="ChEBI" id="CHEBI:29105"/>
    </ligand>
</feature>
<comment type="cofactor">
    <cofactor evidence="8">
        <name>Zn(2+)</name>
        <dbReference type="ChEBI" id="CHEBI:29105"/>
    </cofactor>
    <text evidence="8">Binds 1 zinc ion per subunit.</text>
</comment>
<dbReference type="PANTHER" id="PTHR14742">
    <property type="entry name" value="RIBONUCLEASE P SUBUNIT P21"/>
    <property type="match status" value="1"/>
</dbReference>
<evidence type="ECO:0000256" key="3">
    <source>
        <dbReference type="ARBA" id="ARBA00022722"/>
    </source>
</evidence>
<comment type="catalytic activity">
    <reaction evidence="8">
        <text>Endonucleolytic cleavage of RNA, removing 5'-extranucleotides from tRNA precursor.</text>
        <dbReference type="EC" id="3.1.26.5"/>
    </reaction>
</comment>
<dbReference type="GeneID" id="10823430"/>
<dbReference type="STRING" id="679901.Mzhil_1789"/>
<dbReference type="GO" id="GO:0004526">
    <property type="term" value="F:ribonuclease P activity"/>
    <property type="evidence" value="ECO:0007669"/>
    <property type="project" value="UniProtKB-UniRule"/>
</dbReference>
<protein>
    <recommendedName>
        <fullName evidence="8">Ribonuclease P protein component 4</fullName>
        <shortName evidence="8">RNase P component 4</shortName>
        <ecNumber evidence="8">3.1.26.5</ecNumber>
    </recommendedName>
    <alternativeName>
        <fullName evidence="8">Rpp21</fullName>
    </alternativeName>
</protein>
<dbReference type="Proteomes" id="UP000006622">
    <property type="component" value="Chromosome"/>
</dbReference>
<dbReference type="GO" id="GO:0005737">
    <property type="term" value="C:cytoplasm"/>
    <property type="evidence" value="ECO:0007669"/>
    <property type="project" value="UniProtKB-SubCell"/>
</dbReference>
<keyword evidence="6 8" id="KW-0378">Hydrolase</keyword>
<evidence type="ECO:0000256" key="1">
    <source>
        <dbReference type="ARBA" id="ARBA00022490"/>
    </source>
</evidence>
<dbReference type="Pfam" id="PF04032">
    <property type="entry name" value="Rpr2"/>
    <property type="match status" value="1"/>
</dbReference>
<dbReference type="EMBL" id="CP002101">
    <property type="protein sequence ID" value="AEH61624.1"/>
    <property type="molecule type" value="Genomic_DNA"/>
</dbReference>
<comment type="subunit">
    <text evidence="8">Consists of a catalytic RNA component and at least 4-5 protein subunits.</text>
</comment>
<evidence type="ECO:0000313" key="10">
    <source>
        <dbReference type="Proteomes" id="UP000006622"/>
    </source>
</evidence>
<keyword evidence="7 8" id="KW-0862">Zinc</keyword>
<evidence type="ECO:0000256" key="5">
    <source>
        <dbReference type="ARBA" id="ARBA00022759"/>
    </source>
</evidence>
<evidence type="ECO:0000256" key="6">
    <source>
        <dbReference type="ARBA" id="ARBA00022801"/>
    </source>
</evidence>
<evidence type="ECO:0000313" key="9">
    <source>
        <dbReference type="EMBL" id="AEH61624.1"/>
    </source>
</evidence>
<evidence type="ECO:0000256" key="7">
    <source>
        <dbReference type="ARBA" id="ARBA00022833"/>
    </source>
</evidence>
<dbReference type="InterPro" id="IPR007175">
    <property type="entry name" value="Rpr2/Snm1/Rpp21"/>
</dbReference>
<keyword evidence="5 8" id="KW-0255">Endonuclease</keyword>
<dbReference type="GO" id="GO:0001682">
    <property type="term" value="P:tRNA 5'-leader removal"/>
    <property type="evidence" value="ECO:0007669"/>
    <property type="project" value="UniProtKB-UniRule"/>
</dbReference>
<dbReference type="HOGENOM" id="CLU_079140_3_0_2"/>
<keyword evidence="3 8" id="KW-0540">Nuclease</keyword>
<accession>F7XQM5</accession>
<keyword evidence="1 8" id="KW-0963">Cytoplasm</keyword>
<comment type="subcellular location">
    <subcellularLocation>
        <location evidence="8">Cytoplasm</location>
    </subcellularLocation>
</comment>
<feature type="binding site" evidence="8">
    <location>
        <position position="91"/>
    </location>
    <ligand>
        <name>Zn(2+)</name>
        <dbReference type="ChEBI" id="CHEBI:29105"/>
    </ligand>
</feature>
<evidence type="ECO:0000256" key="2">
    <source>
        <dbReference type="ARBA" id="ARBA00022694"/>
    </source>
</evidence>
<dbReference type="Gene3D" id="6.20.50.20">
    <property type="match status" value="1"/>
</dbReference>
<dbReference type="RefSeq" id="WP_013899060.1">
    <property type="nucleotide sequence ID" value="NC_015676.1"/>
</dbReference>
<dbReference type="PANTHER" id="PTHR14742:SF0">
    <property type="entry name" value="RIBONUCLEASE P PROTEIN SUBUNIT P21"/>
    <property type="match status" value="1"/>
</dbReference>
<dbReference type="OrthoDB" id="10058at2157"/>
<feature type="binding site" evidence="8">
    <location>
        <position position="65"/>
    </location>
    <ligand>
        <name>Zn(2+)</name>
        <dbReference type="ChEBI" id="CHEBI:29105"/>
    </ligand>
</feature>
<keyword evidence="10" id="KW-1185">Reference proteome</keyword>
<comment type="similarity">
    <text evidence="8">Belongs to the eukaryotic/archaeal RNase P protein component 4 family.</text>
</comment>
<dbReference type="GO" id="GO:0008270">
    <property type="term" value="F:zinc ion binding"/>
    <property type="evidence" value="ECO:0007669"/>
    <property type="project" value="UniProtKB-UniRule"/>
</dbReference>
<dbReference type="KEGG" id="mzh:Mzhil_1789"/>